<gene>
    <name evidence="3" type="ORF">HZA61_14545</name>
</gene>
<accession>A0A933SG55</accession>
<dbReference type="SUPFAM" id="SSF48452">
    <property type="entry name" value="TPR-like"/>
    <property type="match status" value="1"/>
</dbReference>
<feature type="transmembrane region" description="Helical" evidence="2">
    <location>
        <begin position="371"/>
        <end position="391"/>
    </location>
</feature>
<protein>
    <recommendedName>
        <fullName evidence="5">Tetratricopeptide repeat protein</fullName>
    </recommendedName>
</protein>
<dbReference type="PROSITE" id="PS50005">
    <property type="entry name" value="TPR"/>
    <property type="match status" value="1"/>
</dbReference>
<feature type="transmembrane region" description="Helical" evidence="2">
    <location>
        <begin position="173"/>
        <end position="192"/>
    </location>
</feature>
<evidence type="ECO:0000256" key="1">
    <source>
        <dbReference type="PROSITE-ProRule" id="PRU00339"/>
    </source>
</evidence>
<keyword evidence="2" id="KW-1133">Transmembrane helix</keyword>
<feature type="transmembrane region" description="Helical" evidence="2">
    <location>
        <begin position="149"/>
        <end position="166"/>
    </location>
</feature>
<proteinExistence type="predicted"/>
<keyword evidence="2" id="KW-0812">Transmembrane</keyword>
<feature type="transmembrane region" description="Helical" evidence="2">
    <location>
        <begin position="223"/>
        <end position="248"/>
    </location>
</feature>
<feature type="transmembrane region" description="Helical" evidence="2">
    <location>
        <begin position="317"/>
        <end position="336"/>
    </location>
</feature>
<sequence>MPAPLRYVFAALAVTALLRAVAPLVPGRWLWGIDLARDLPAAAFWPAWLALAAALAWPALSATVIARLPAPRWPHALVLSLLLAALTWAFPERAFVTGDTTLRHGAFAQLEHPEQFTPQAMPADLALHHALPRAAAARYGITYDTAGRIWGLGLAIAWTFVAWMLARTVARTPAGTWAAFGAAAFGAQLALFNGYAKATVDMNLCVLVLAAALLALARHGRRLGVAGLAIAAALVLHRSAVALLPAWFAALALGATAPRESRPRPLEWLLAAAPLAALAAVGPRMWRTFTTFDSAKHAPHGLSAFAPVELNDSLQTLLLLAPLALLAGLWFLRAGWWRRRESLALAALVLPQVALLLFVRPQQGLYRDWDVYVSVGIAVSALVAWLVAEALDETPSAAWLALPVLLAAAVPSVQWLAHQSDRARALARASDVLIGPPTRPADVRAAGYDHLGMMWMASGDRAEADRAYARSIEAAPNPRLFVQRGMNASLAGDYAAAREHYARAVELNPELTLAWRGLATCASALGDVPTMEHALVGLRRLLPNDPFTRDAEAWLQANRPAAR</sequence>
<evidence type="ECO:0000313" key="3">
    <source>
        <dbReference type="EMBL" id="MBI5170705.1"/>
    </source>
</evidence>
<dbReference type="EMBL" id="JACRIW010000103">
    <property type="protein sequence ID" value="MBI5170705.1"/>
    <property type="molecule type" value="Genomic_DNA"/>
</dbReference>
<evidence type="ECO:0000313" key="4">
    <source>
        <dbReference type="Proteomes" id="UP000696931"/>
    </source>
</evidence>
<keyword evidence="2" id="KW-0472">Membrane</keyword>
<feature type="transmembrane region" description="Helical" evidence="2">
    <location>
        <begin position="342"/>
        <end position="359"/>
    </location>
</feature>
<keyword evidence="1" id="KW-0802">TPR repeat</keyword>
<evidence type="ECO:0000256" key="2">
    <source>
        <dbReference type="SAM" id="Phobius"/>
    </source>
</evidence>
<name>A0A933SG55_UNCEI</name>
<feature type="transmembrane region" description="Helical" evidence="2">
    <location>
        <begin position="198"/>
        <end position="216"/>
    </location>
</feature>
<feature type="transmembrane region" description="Helical" evidence="2">
    <location>
        <begin position="47"/>
        <end position="66"/>
    </location>
</feature>
<feature type="transmembrane region" description="Helical" evidence="2">
    <location>
        <begin position="397"/>
        <end position="417"/>
    </location>
</feature>
<feature type="repeat" description="TPR" evidence="1">
    <location>
        <begin position="478"/>
        <end position="511"/>
    </location>
</feature>
<organism evidence="3 4">
    <name type="scientific">Eiseniibacteriota bacterium</name>
    <dbReference type="NCBI Taxonomy" id="2212470"/>
    <lineage>
        <taxon>Bacteria</taxon>
        <taxon>Candidatus Eiseniibacteriota</taxon>
    </lineage>
</organism>
<feature type="transmembrane region" description="Helical" evidence="2">
    <location>
        <begin position="73"/>
        <end position="90"/>
    </location>
</feature>
<evidence type="ECO:0008006" key="5">
    <source>
        <dbReference type="Google" id="ProtNLM"/>
    </source>
</evidence>
<dbReference type="InterPro" id="IPR019734">
    <property type="entry name" value="TPR_rpt"/>
</dbReference>
<dbReference type="SMART" id="SM00028">
    <property type="entry name" value="TPR"/>
    <property type="match status" value="2"/>
</dbReference>
<dbReference type="AlphaFoldDB" id="A0A933SG55"/>
<comment type="caution">
    <text evidence="3">The sequence shown here is derived from an EMBL/GenBank/DDBJ whole genome shotgun (WGS) entry which is preliminary data.</text>
</comment>
<dbReference type="InterPro" id="IPR011990">
    <property type="entry name" value="TPR-like_helical_dom_sf"/>
</dbReference>
<dbReference type="Gene3D" id="1.25.40.10">
    <property type="entry name" value="Tetratricopeptide repeat domain"/>
    <property type="match status" value="1"/>
</dbReference>
<dbReference type="Proteomes" id="UP000696931">
    <property type="component" value="Unassembled WGS sequence"/>
</dbReference>
<reference evidence="3" key="1">
    <citation type="submission" date="2020-07" db="EMBL/GenBank/DDBJ databases">
        <title>Huge and variable diversity of episymbiotic CPR bacteria and DPANN archaea in groundwater ecosystems.</title>
        <authorList>
            <person name="He C.Y."/>
            <person name="Keren R."/>
            <person name="Whittaker M."/>
            <person name="Farag I.F."/>
            <person name="Doudna J."/>
            <person name="Cate J.H.D."/>
            <person name="Banfield J.F."/>
        </authorList>
    </citation>
    <scope>NUCLEOTIDE SEQUENCE</scope>
    <source>
        <strain evidence="3">NC_groundwater_1813_Pr3_B-0.1um_71_17</strain>
    </source>
</reference>